<dbReference type="EMBL" id="JAADJZ010000011">
    <property type="protein sequence ID" value="KAF2871684.1"/>
    <property type="molecule type" value="Genomic_DNA"/>
</dbReference>
<evidence type="ECO:0000259" key="3">
    <source>
        <dbReference type="Pfam" id="PF00144"/>
    </source>
</evidence>
<dbReference type="Gene3D" id="3.40.710.10">
    <property type="entry name" value="DD-peptidase/beta-lactamase superfamily"/>
    <property type="match status" value="1"/>
</dbReference>
<evidence type="ECO:0000313" key="4">
    <source>
        <dbReference type="EMBL" id="KAF2871684.1"/>
    </source>
</evidence>
<evidence type="ECO:0000256" key="1">
    <source>
        <dbReference type="ARBA" id="ARBA00009009"/>
    </source>
</evidence>
<feature type="domain" description="Beta-lactamase-related" evidence="3">
    <location>
        <begin position="22"/>
        <end position="383"/>
    </location>
</feature>
<evidence type="ECO:0000256" key="2">
    <source>
        <dbReference type="ARBA" id="ARBA00022801"/>
    </source>
</evidence>
<dbReference type="AlphaFoldDB" id="A0A7C8MKR0"/>
<sequence length="407" mass="44538">MSSAFDSAFKQVVSPGPQRLLSGVALAATGSDSRDEDYLTAYGTQQVYPTSSSVTPKTVMWLASCSKLVASVAALQCVERGLFSLDSAEDVDRLLPEWKDPQILTGIEDGKPQLKPAKNKITLRHLLTHTSGLGYDFLPGLLEWRTARGEGPQWMHGTISETMVTPLLFEPGTGWAYGVGLDLAGLMIVRASSCTLEEYLRKNIFDVVGMHDTSFEPLKHGDLAERLMPMTERFAISGLGPQEKDSVFPVVMDPLDHYGGSGLFGTAEDFLKLMKSLLRSDGQLLRPETVDRIFAPSISPESQSALNAYLTIPNPIMLPDEPAVGTPGAREWSYGPAGLIGLTSKEDSLKAPWIQWGGLPNLTWWVDRVGGTCGIFATQLLPPGEMTHQFLGTLFKKEMTKRYRKEA</sequence>
<dbReference type="InterPro" id="IPR050789">
    <property type="entry name" value="Diverse_Enzym_Activities"/>
</dbReference>
<keyword evidence="2" id="KW-0378">Hydrolase</keyword>
<dbReference type="SUPFAM" id="SSF56601">
    <property type="entry name" value="beta-lactamase/transpeptidase-like"/>
    <property type="match status" value="1"/>
</dbReference>
<evidence type="ECO:0000313" key="5">
    <source>
        <dbReference type="Proteomes" id="UP000481861"/>
    </source>
</evidence>
<protein>
    <submittedName>
        <fullName evidence="4">Beta-lactamase/transpeptidase-like protein</fullName>
    </submittedName>
</protein>
<comment type="caution">
    <text evidence="4">The sequence shown here is derived from an EMBL/GenBank/DDBJ whole genome shotgun (WGS) entry which is preliminary data.</text>
</comment>
<dbReference type="OrthoDB" id="428260at2759"/>
<comment type="similarity">
    <text evidence="1">Belongs to the class-A beta-lactamase family.</text>
</comment>
<gene>
    <name evidence="4" type="ORF">BDV95DRAFT_607102</name>
</gene>
<reference evidence="4 5" key="1">
    <citation type="submission" date="2020-01" db="EMBL/GenBank/DDBJ databases">
        <authorList>
            <consortium name="DOE Joint Genome Institute"/>
            <person name="Haridas S."/>
            <person name="Albert R."/>
            <person name="Binder M."/>
            <person name="Bloem J."/>
            <person name="Labutti K."/>
            <person name="Salamov A."/>
            <person name="Andreopoulos B."/>
            <person name="Baker S.E."/>
            <person name="Barry K."/>
            <person name="Bills G."/>
            <person name="Bluhm B.H."/>
            <person name="Cannon C."/>
            <person name="Castanera R."/>
            <person name="Culley D.E."/>
            <person name="Daum C."/>
            <person name="Ezra D."/>
            <person name="Gonzalez J.B."/>
            <person name="Henrissat B."/>
            <person name="Kuo A."/>
            <person name="Liang C."/>
            <person name="Lipzen A."/>
            <person name="Lutzoni F."/>
            <person name="Magnuson J."/>
            <person name="Mondo S."/>
            <person name="Nolan M."/>
            <person name="Ohm R."/>
            <person name="Pangilinan J."/>
            <person name="Park H.-J.H."/>
            <person name="Ramirez L."/>
            <person name="Alfaro M."/>
            <person name="Sun H."/>
            <person name="Tritt A."/>
            <person name="Yoshinaga Y."/>
            <person name="Zwiers L.-H.L."/>
            <person name="Turgeon B.G."/>
            <person name="Goodwin S.B."/>
            <person name="Spatafora J.W."/>
            <person name="Crous P.W."/>
            <person name="Grigoriev I.V."/>
        </authorList>
    </citation>
    <scope>NUCLEOTIDE SEQUENCE [LARGE SCALE GENOMIC DNA]</scope>
    <source>
        <strain evidence="4 5">CBS 611.86</strain>
    </source>
</reference>
<dbReference type="InterPro" id="IPR012338">
    <property type="entry name" value="Beta-lactam/transpept-like"/>
</dbReference>
<dbReference type="InterPro" id="IPR001466">
    <property type="entry name" value="Beta-lactam-related"/>
</dbReference>
<organism evidence="4 5">
    <name type="scientific">Massariosphaeria phaeospora</name>
    <dbReference type="NCBI Taxonomy" id="100035"/>
    <lineage>
        <taxon>Eukaryota</taxon>
        <taxon>Fungi</taxon>
        <taxon>Dikarya</taxon>
        <taxon>Ascomycota</taxon>
        <taxon>Pezizomycotina</taxon>
        <taxon>Dothideomycetes</taxon>
        <taxon>Pleosporomycetidae</taxon>
        <taxon>Pleosporales</taxon>
        <taxon>Pleosporales incertae sedis</taxon>
        <taxon>Massariosphaeria</taxon>
    </lineage>
</organism>
<dbReference type="GO" id="GO:0016787">
    <property type="term" value="F:hydrolase activity"/>
    <property type="evidence" value="ECO:0007669"/>
    <property type="project" value="UniProtKB-KW"/>
</dbReference>
<dbReference type="Pfam" id="PF00144">
    <property type="entry name" value="Beta-lactamase"/>
    <property type="match status" value="1"/>
</dbReference>
<name>A0A7C8MKR0_9PLEO</name>
<accession>A0A7C8MKR0</accession>
<proteinExistence type="inferred from homology"/>
<keyword evidence="5" id="KW-1185">Reference proteome</keyword>
<dbReference type="PANTHER" id="PTHR43283">
    <property type="entry name" value="BETA-LACTAMASE-RELATED"/>
    <property type="match status" value="1"/>
</dbReference>
<dbReference type="PANTHER" id="PTHR43283:SF17">
    <property type="entry name" value="(LOVD), PUTATIVE (AFU_ORTHOLOGUE AFUA_5G00920)-RELATED"/>
    <property type="match status" value="1"/>
</dbReference>
<dbReference type="Proteomes" id="UP000481861">
    <property type="component" value="Unassembled WGS sequence"/>
</dbReference>